<gene>
    <name evidence="1" type="ORF">QFC20_000874</name>
</gene>
<dbReference type="EMBL" id="JASBWS010000004">
    <property type="protein sequence ID" value="KAJ9116194.1"/>
    <property type="molecule type" value="Genomic_DNA"/>
</dbReference>
<sequence>MANTPSEERESISETFCNDTSNNASFESAFAEAGDPLPIPVPRRRMISLRTLEILRRDSFLAFNDAPVNGPLERRLTAPSPPDTYVDTPQLDEDIPLNLPKTLSPLDNLLTDAQKAQGHEFVVLLLPNVVCIWTEGSGRLRFFPYSKAEPLVFPTSRLDTRGAVAYFKYINRHAENPEASWEPDEDPELETFLLKPGEPAVIGGTPAFDRKTGQWTNPTEDNDDQLTLPDTEPFPAAGDDPSLLDDFEDPDDSDGFEELDDSEDSDGDDSISLSSLEAELVTPPTSPPLGGETTNASFGSDAEAKNSSAVGIESNSTLLGVAAAKMERGIISEFIPALRREQESIETPNQRNSRPSRGSPRRLPLDKRVWLQGKNGSQHIHAVGQRTFLIKNESGKDDYVDFSNIMIATQVYLHRGARDRLADYLAKEGGWIAYKHTCKCYGRPRRLRESQSHFPFRTFISFAESNHAARAKEHLANKQKFEDFSLLRVEYHKPNKTLKEKFSMTMKNGDFGRFR</sequence>
<evidence type="ECO:0000313" key="2">
    <source>
        <dbReference type="Proteomes" id="UP001230649"/>
    </source>
</evidence>
<proteinExistence type="predicted"/>
<comment type="caution">
    <text evidence="1">The sequence shown here is derived from an EMBL/GenBank/DDBJ whole genome shotgun (WGS) entry which is preliminary data.</text>
</comment>
<protein>
    <submittedName>
        <fullName evidence="1">Uncharacterized protein</fullName>
    </submittedName>
</protein>
<organism evidence="1 2">
    <name type="scientific">Naganishia adeliensis</name>
    <dbReference type="NCBI Taxonomy" id="92952"/>
    <lineage>
        <taxon>Eukaryota</taxon>
        <taxon>Fungi</taxon>
        <taxon>Dikarya</taxon>
        <taxon>Basidiomycota</taxon>
        <taxon>Agaricomycotina</taxon>
        <taxon>Tremellomycetes</taxon>
        <taxon>Filobasidiales</taxon>
        <taxon>Filobasidiaceae</taxon>
        <taxon>Naganishia</taxon>
    </lineage>
</organism>
<accession>A0ACC2WYF0</accession>
<keyword evidence="2" id="KW-1185">Reference proteome</keyword>
<evidence type="ECO:0000313" key="1">
    <source>
        <dbReference type="EMBL" id="KAJ9116194.1"/>
    </source>
</evidence>
<dbReference type="Proteomes" id="UP001230649">
    <property type="component" value="Unassembled WGS sequence"/>
</dbReference>
<reference evidence="1" key="1">
    <citation type="submission" date="2023-04" db="EMBL/GenBank/DDBJ databases">
        <title>Draft Genome sequencing of Naganishia species isolated from polar environments using Oxford Nanopore Technology.</title>
        <authorList>
            <person name="Leo P."/>
            <person name="Venkateswaran K."/>
        </authorList>
    </citation>
    <scope>NUCLEOTIDE SEQUENCE</scope>
    <source>
        <strain evidence="1">MNA-CCFEE 5262</strain>
    </source>
</reference>
<name>A0ACC2WYF0_9TREE</name>